<dbReference type="AlphaFoldDB" id="A0A6J3IQ34"/>
<evidence type="ECO:0000256" key="2">
    <source>
        <dbReference type="SAM" id="Phobius"/>
    </source>
</evidence>
<feature type="transmembrane region" description="Helical" evidence="2">
    <location>
        <begin position="16"/>
        <end position="33"/>
    </location>
</feature>
<keyword evidence="3" id="KW-1185">Reference proteome</keyword>
<protein>
    <submittedName>
        <fullName evidence="4">Uncharacterized protein LOC116558041</fullName>
    </submittedName>
</protein>
<name>A0A6J3IQ34_SAPAP</name>
<keyword evidence="2" id="KW-0472">Membrane</keyword>
<reference evidence="4" key="1">
    <citation type="submission" date="2025-08" db="UniProtKB">
        <authorList>
            <consortium name="RefSeq"/>
        </authorList>
    </citation>
    <scope>IDENTIFICATION</scope>
    <source>
        <tissue evidence="4">Blood</tissue>
    </source>
</reference>
<dbReference type="RefSeq" id="XP_032144089.1">
    <property type="nucleotide sequence ID" value="XM_032288198.1"/>
</dbReference>
<keyword evidence="2" id="KW-0812">Transmembrane</keyword>
<gene>
    <name evidence="4" type="primary">LOC116558041</name>
</gene>
<sequence length="173" mass="19132">MTTSTIRSQAPAANKMFRTCLYILICFAIGKMFPMSGHRPLGRVGEHRVPEAVSVVLRRLLRSRSRHLIPYAKCGPLAEPRLWRGAGFQPAALTRPLAFSVLALGRPRRCFPPGASFSRQKGASPGAAGGEPRRARRGSEPGWLPGPALRLWGRQTSCGLRFIPRFSRPQFWG</sequence>
<evidence type="ECO:0000256" key="1">
    <source>
        <dbReference type="SAM" id="MobiDB-lite"/>
    </source>
</evidence>
<accession>A0A6J3IQ34</accession>
<proteinExistence type="predicted"/>
<feature type="region of interest" description="Disordered" evidence="1">
    <location>
        <begin position="113"/>
        <end position="142"/>
    </location>
</feature>
<dbReference type="Proteomes" id="UP000504640">
    <property type="component" value="Unplaced"/>
</dbReference>
<evidence type="ECO:0000313" key="4">
    <source>
        <dbReference type="RefSeq" id="XP_032144089.1"/>
    </source>
</evidence>
<dbReference type="GeneID" id="116558041"/>
<evidence type="ECO:0000313" key="3">
    <source>
        <dbReference type="Proteomes" id="UP000504640"/>
    </source>
</evidence>
<keyword evidence="2" id="KW-1133">Transmembrane helix</keyword>
<organism evidence="3 4">
    <name type="scientific">Sapajus apella</name>
    <name type="common">Brown-capped capuchin</name>
    <name type="synonym">Cebus apella</name>
    <dbReference type="NCBI Taxonomy" id="9515"/>
    <lineage>
        <taxon>Eukaryota</taxon>
        <taxon>Metazoa</taxon>
        <taxon>Chordata</taxon>
        <taxon>Craniata</taxon>
        <taxon>Vertebrata</taxon>
        <taxon>Euteleostomi</taxon>
        <taxon>Mammalia</taxon>
        <taxon>Eutheria</taxon>
        <taxon>Euarchontoglires</taxon>
        <taxon>Primates</taxon>
        <taxon>Haplorrhini</taxon>
        <taxon>Platyrrhini</taxon>
        <taxon>Cebidae</taxon>
        <taxon>Cebinae</taxon>
        <taxon>Sapajus</taxon>
    </lineage>
</organism>